<geneLocation type="mitochondrion" evidence="1"/>
<name>A0A5B9R901_9AGAM</name>
<dbReference type="EMBL" id="MK623257">
    <property type="protein sequence ID" value="QEG56938.1"/>
    <property type="molecule type" value="Genomic_DNA"/>
</dbReference>
<gene>
    <name evidence="1" type="ORF">PPIT_000057</name>
</gene>
<reference evidence="1" key="2">
    <citation type="submission" date="2019-03" db="EMBL/GenBank/DDBJ databases">
        <authorList>
            <person name="Lee H.-H."/>
            <person name="Tsai I.J."/>
        </authorList>
    </citation>
    <scope>NUCLEOTIDE SEQUENCE</scope>
    <source>
        <strain evidence="1">BCRC 35384</strain>
    </source>
</reference>
<evidence type="ECO:0000313" key="1">
    <source>
        <dbReference type="EMBL" id="QEG56938.1"/>
    </source>
</evidence>
<sequence>MVSAPKTVVKKIWRFFTNRKKGDNDGGLGQLPQPAATRAREYRSLWETVRGRIGKGKNRPDSDPRSTAQLLVRIGDIERMEGGGLLAEGSRVEDLAEGSSSGVVGGFVTGLRRRGDGRPNSR</sequence>
<organism evidence="1">
    <name type="scientific">Porodaedalea pini</name>
    <dbReference type="NCBI Taxonomy" id="108901"/>
    <lineage>
        <taxon>Eukaryota</taxon>
        <taxon>Fungi</taxon>
        <taxon>Dikarya</taxon>
        <taxon>Basidiomycota</taxon>
        <taxon>Agaricomycotina</taxon>
        <taxon>Agaricomycetes</taxon>
        <taxon>Hymenochaetales</taxon>
        <taxon>Hymenochaetaceae</taxon>
        <taxon>Porodaedalea</taxon>
    </lineage>
</organism>
<accession>A0A5B9R901</accession>
<dbReference type="AlphaFoldDB" id="A0A5B9R901"/>
<proteinExistence type="predicted"/>
<keyword evidence="1" id="KW-0496">Mitochondrion</keyword>
<protein>
    <submittedName>
        <fullName evidence="1">Uncharacterized protein</fullName>
    </submittedName>
</protein>
<reference evidence="1" key="1">
    <citation type="journal article" date="2019" name="Genome Biol. Evol.">
        <title>Evidence of extensive intraspecific noncoding reshuffling in a 169-kb mitochondrial genome of a basidiomycetous fungus.</title>
        <authorList>
            <person name="Lee H.H."/>
            <person name="Ke H.M."/>
            <person name="Lin C.I."/>
            <person name="Lee T.J."/>
            <person name="Chung C.L."/>
            <person name="Tsai I.J."/>
        </authorList>
    </citation>
    <scope>NUCLEOTIDE SEQUENCE</scope>
    <source>
        <strain evidence="1">BCRC 35384</strain>
    </source>
</reference>